<evidence type="ECO:0000256" key="4">
    <source>
        <dbReference type="ARBA" id="ARBA00023163"/>
    </source>
</evidence>
<evidence type="ECO:0000256" key="2">
    <source>
        <dbReference type="ARBA" id="ARBA00010239"/>
    </source>
</evidence>
<dbReference type="GO" id="GO:0006355">
    <property type="term" value="P:regulation of DNA-templated transcription"/>
    <property type="evidence" value="ECO:0007669"/>
    <property type="project" value="InterPro"/>
</dbReference>
<dbReference type="SUPFAM" id="SSF57716">
    <property type="entry name" value="Glucocorticoid receptor-like (DNA-binding domain)"/>
    <property type="match status" value="1"/>
</dbReference>
<proteinExistence type="inferred from homology"/>
<dbReference type="AlphaFoldDB" id="A0A1Y1Z8Z8"/>
<accession>A0A1Y1Z8Z8</accession>
<dbReference type="Proteomes" id="UP000193498">
    <property type="component" value="Unassembled WGS sequence"/>
</dbReference>
<dbReference type="GO" id="GO:0000228">
    <property type="term" value="C:nuclear chromosome"/>
    <property type="evidence" value="ECO:0007669"/>
    <property type="project" value="InterPro"/>
</dbReference>
<dbReference type="SMART" id="SM00401">
    <property type="entry name" value="ZnF_GATA"/>
    <property type="match status" value="1"/>
</dbReference>
<feature type="region of interest" description="Disordered" evidence="6">
    <location>
        <begin position="23"/>
        <end position="48"/>
    </location>
</feature>
<evidence type="ECO:0000313" key="8">
    <source>
        <dbReference type="EMBL" id="ORY06275.1"/>
    </source>
</evidence>
<keyword evidence="9" id="KW-1185">Reference proteome</keyword>
<comment type="subcellular location">
    <subcellularLocation>
        <location evidence="1">Nucleus</location>
    </subcellularLocation>
</comment>
<dbReference type="PANTHER" id="PTHR10019">
    <property type="entry name" value="SNF5"/>
    <property type="match status" value="1"/>
</dbReference>
<dbReference type="STRING" id="1314790.A0A1Y1Z8Z8"/>
<evidence type="ECO:0000259" key="7">
    <source>
        <dbReference type="SMART" id="SM00401"/>
    </source>
</evidence>
<keyword evidence="4" id="KW-0804">Transcription</keyword>
<evidence type="ECO:0000256" key="1">
    <source>
        <dbReference type="ARBA" id="ARBA00004123"/>
    </source>
</evidence>
<evidence type="ECO:0000256" key="5">
    <source>
        <dbReference type="ARBA" id="ARBA00023242"/>
    </source>
</evidence>
<evidence type="ECO:0000256" key="6">
    <source>
        <dbReference type="SAM" id="MobiDB-lite"/>
    </source>
</evidence>
<dbReference type="InterPro" id="IPR006939">
    <property type="entry name" value="SNF5"/>
</dbReference>
<comment type="caution">
    <text evidence="8">The sequence shown here is derived from an EMBL/GenBank/DDBJ whole genome shotgun (WGS) entry which is preliminary data.</text>
</comment>
<dbReference type="InterPro" id="IPR000679">
    <property type="entry name" value="Znf_GATA"/>
</dbReference>
<feature type="domain" description="GATA-type" evidence="7">
    <location>
        <begin position="427"/>
        <end position="480"/>
    </location>
</feature>
<dbReference type="GO" id="GO:0043565">
    <property type="term" value="F:sequence-specific DNA binding"/>
    <property type="evidence" value="ECO:0007669"/>
    <property type="project" value="InterPro"/>
</dbReference>
<comment type="similarity">
    <text evidence="2">Belongs to the SNF5 family.</text>
</comment>
<dbReference type="FunCoup" id="A0A1Y1Z8Z8">
    <property type="interactions" value="669"/>
</dbReference>
<protein>
    <submittedName>
        <fullName evidence="8">SNF5-domain-containing protein</fullName>
    </submittedName>
</protein>
<dbReference type="Pfam" id="PF04855">
    <property type="entry name" value="SNF5"/>
    <property type="match status" value="1"/>
</dbReference>
<evidence type="ECO:0000256" key="3">
    <source>
        <dbReference type="ARBA" id="ARBA00023015"/>
    </source>
</evidence>
<name>A0A1Y1Z8Z8_9FUNG</name>
<organism evidence="8 9">
    <name type="scientific">Basidiobolus meristosporus CBS 931.73</name>
    <dbReference type="NCBI Taxonomy" id="1314790"/>
    <lineage>
        <taxon>Eukaryota</taxon>
        <taxon>Fungi</taxon>
        <taxon>Fungi incertae sedis</taxon>
        <taxon>Zoopagomycota</taxon>
        <taxon>Entomophthoromycotina</taxon>
        <taxon>Basidiobolomycetes</taxon>
        <taxon>Basidiobolales</taxon>
        <taxon>Basidiobolaceae</taxon>
        <taxon>Basidiobolus</taxon>
    </lineage>
</organism>
<sequence length="481" mass="54352">MNNGHPIQSMPFATNYATFINSPMASTPGHQQTPVGMNSTPSAALPNLTPRSATQFIPYSITPTFSVNQNQTPRLMKTPRAPLITPGYIPRTIFPTSAPTTISSGNNIPGRYSTYSSRLREGGSSLIVSGTLGRRVLREKDEDSEEEELGSFSSSASKVWSRRRIHKRHMSYSTDQLEAVAQAEETLVPIRLDLDIDHQYKLRDVFLWNLNESLLTPEKFAEILCDELDISVSAHGSNIVNSIKAQIQHFETVLDLDIPSEDARVVINLDLHVGQTHLKDQFEWDLYSDLSPTTFARQLTSDLALGGEFVSLIAFAIQEQIYRHRQERVSYADEMEDSDMAPPLTSAFRPIEDAENWAPKLEILSVEELERILIDNERSIRRLRRDASRFVINRPTEIKMTSRTSSPMPKAKPRLSEYKTSRLPVEELETWRCLHCGIEGRNTPLVRRGPDGSKTLCNACGLAWQTRGKLPEHRLNMYRTS</sequence>
<dbReference type="GO" id="GO:0008270">
    <property type="term" value="F:zinc ion binding"/>
    <property type="evidence" value="ECO:0007669"/>
    <property type="project" value="InterPro"/>
</dbReference>
<dbReference type="InterPro" id="IPR013088">
    <property type="entry name" value="Znf_NHR/GATA"/>
</dbReference>
<dbReference type="CDD" id="cd00202">
    <property type="entry name" value="ZnF_GATA"/>
    <property type="match status" value="1"/>
</dbReference>
<dbReference type="Gene3D" id="3.30.50.10">
    <property type="entry name" value="Erythroid Transcription Factor GATA-1, subunit A"/>
    <property type="match status" value="1"/>
</dbReference>
<dbReference type="GO" id="GO:0006338">
    <property type="term" value="P:chromatin remodeling"/>
    <property type="evidence" value="ECO:0007669"/>
    <property type="project" value="InterPro"/>
</dbReference>
<keyword evidence="3" id="KW-0805">Transcription regulation</keyword>
<keyword evidence="5" id="KW-0539">Nucleus</keyword>
<dbReference type="Pfam" id="PF00320">
    <property type="entry name" value="GATA"/>
    <property type="match status" value="1"/>
</dbReference>
<dbReference type="InParanoid" id="A0A1Y1Z8Z8"/>
<feature type="compositionally biased region" description="Polar residues" evidence="6">
    <location>
        <begin position="23"/>
        <end position="42"/>
    </location>
</feature>
<dbReference type="EMBL" id="MCFE01000017">
    <property type="protein sequence ID" value="ORY06275.1"/>
    <property type="molecule type" value="Genomic_DNA"/>
</dbReference>
<reference evidence="8 9" key="1">
    <citation type="submission" date="2016-07" db="EMBL/GenBank/DDBJ databases">
        <title>Pervasive Adenine N6-methylation of Active Genes in Fungi.</title>
        <authorList>
            <consortium name="DOE Joint Genome Institute"/>
            <person name="Mondo S.J."/>
            <person name="Dannebaum R.O."/>
            <person name="Kuo R.C."/>
            <person name="Labutti K."/>
            <person name="Haridas S."/>
            <person name="Kuo A."/>
            <person name="Salamov A."/>
            <person name="Ahrendt S.R."/>
            <person name="Lipzen A."/>
            <person name="Sullivan W."/>
            <person name="Andreopoulos W.B."/>
            <person name="Clum A."/>
            <person name="Lindquist E."/>
            <person name="Daum C."/>
            <person name="Ramamoorthy G.K."/>
            <person name="Gryganskyi A."/>
            <person name="Culley D."/>
            <person name="Magnuson J.K."/>
            <person name="James T.Y."/>
            <person name="O'Malley M.A."/>
            <person name="Stajich J.E."/>
            <person name="Spatafora J.W."/>
            <person name="Visel A."/>
            <person name="Grigoriev I.V."/>
        </authorList>
    </citation>
    <scope>NUCLEOTIDE SEQUENCE [LARGE SCALE GENOMIC DNA]</scope>
    <source>
        <strain evidence="8 9">CBS 931.73</strain>
    </source>
</reference>
<evidence type="ECO:0000313" key="9">
    <source>
        <dbReference type="Proteomes" id="UP000193498"/>
    </source>
</evidence>
<gene>
    <name evidence="8" type="ORF">K493DRAFT_251968</name>
</gene>
<dbReference type="OrthoDB" id="10258327at2759"/>